<organism evidence="2 3">
    <name type="scientific">Candidatus Liberibacter africanus PTSAPSY</name>
    <dbReference type="NCBI Taxonomy" id="1277257"/>
    <lineage>
        <taxon>Bacteria</taxon>
        <taxon>Pseudomonadati</taxon>
        <taxon>Pseudomonadota</taxon>
        <taxon>Alphaproteobacteria</taxon>
        <taxon>Hyphomicrobiales</taxon>
        <taxon>Rhizobiaceae</taxon>
        <taxon>Liberibacter</taxon>
    </lineage>
</organism>
<dbReference type="KEGG" id="lau:G293_02275"/>
<evidence type="ECO:0000313" key="3">
    <source>
        <dbReference type="Proteomes" id="UP000035503"/>
    </source>
</evidence>
<dbReference type="OrthoDB" id="7837554at2"/>
<dbReference type="PATRIC" id="fig|1277257.4.peg.493"/>
<sequence length="203" mass="22939">MPVIDLTNDEYVDSGSPIPNKTIVKVQLNIKQGSCNQLDDGTRLDFYATKSTNTGAVYLDCEYTVVEGEYYKRKIFDMIGLYSPNNGNKWADMGRSLLKGILSSARRVSPKDKSPQAQKAFILNNYQELEGLVFLVEVKVEEQGNYDPRNKIAKIITPDHKDYHRLMGDTHNPYGHSSSPQYQQPQGSYSNAFDNTLNDDVPF</sequence>
<feature type="region of interest" description="Disordered" evidence="1">
    <location>
        <begin position="164"/>
        <end position="203"/>
    </location>
</feature>
<dbReference type="RefSeq" id="WP_047264127.1">
    <property type="nucleotide sequence ID" value="NZ_CP004021.1"/>
</dbReference>
<proteinExistence type="predicted"/>
<feature type="compositionally biased region" description="Low complexity" evidence="1">
    <location>
        <begin position="173"/>
        <end position="190"/>
    </location>
</feature>
<dbReference type="EMBL" id="CP004021">
    <property type="protein sequence ID" value="AKK20087.1"/>
    <property type="molecule type" value="Genomic_DNA"/>
</dbReference>
<name>A0A0G3I8L6_LIBAF</name>
<evidence type="ECO:0000313" key="2">
    <source>
        <dbReference type="EMBL" id="AKK20087.1"/>
    </source>
</evidence>
<gene>
    <name evidence="2" type="ORF">G293_02275</name>
</gene>
<feature type="compositionally biased region" description="Polar residues" evidence="1">
    <location>
        <begin position="191"/>
        <end position="203"/>
    </location>
</feature>
<keyword evidence="3" id="KW-1185">Reference proteome</keyword>
<evidence type="ECO:0000256" key="1">
    <source>
        <dbReference type="SAM" id="MobiDB-lite"/>
    </source>
</evidence>
<dbReference type="STRING" id="1277257.G293_02275"/>
<dbReference type="Proteomes" id="UP000035503">
    <property type="component" value="Chromosome"/>
</dbReference>
<reference evidence="2 3" key="1">
    <citation type="journal article" date="2015" name="Genome Announc.">
        <title>Complete Genome Sequence of 'Candidatus Liberibacter africanus,' a Bacterium Associated with Citrus Huanglongbing.</title>
        <authorList>
            <person name="Lin H."/>
            <person name="Pietersen G."/>
            <person name="Han C."/>
            <person name="Read D.A."/>
            <person name="Lou B."/>
            <person name="Gupta G."/>
            <person name="Civerolo E.L."/>
        </authorList>
    </citation>
    <scope>NUCLEOTIDE SEQUENCE [LARGE SCALE GENOMIC DNA]</scope>
    <source>
        <strain evidence="2 3">PTSAPSY</strain>
    </source>
</reference>
<protein>
    <submittedName>
        <fullName evidence="2">Uncharacterized protein</fullName>
    </submittedName>
</protein>
<accession>A0A0G3I8L6</accession>
<dbReference type="AlphaFoldDB" id="A0A0G3I8L6"/>